<dbReference type="EMBL" id="KZ678130">
    <property type="protein sequence ID" value="PSN72571.1"/>
    <property type="molecule type" value="Genomic_DNA"/>
</dbReference>
<keyword evidence="2" id="KW-1185">Reference proteome</keyword>
<organism evidence="1 2">
    <name type="scientific">Corynespora cassiicola Philippines</name>
    <dbReference type="NCBI Taxonomy" id="1448308"/>
    <lineage>
        <taxon>Eukaryota</taxon>
        <taxon>Fungi</taxon>
        <taxon>Dikarya</taxon>
        <taxon>Ascomycota</taxon>
        <taxon>Pezizomycotina</taxon>
        <taxon>Dothideomycetes</taxon>
        <taxon>Pleosporomycetidae</taxon>
        <taxon>Pleosporales</taxon>
        <taxon>Corynesporascaceae</taxon>
        <taxon>Corynespora</taxon>
    </lineage>
</organism>
<reference evidence="1 2" key="1">
    <citation type="journal article" date="2018" name="Front. Microbiol.">
        <title>Genome-Wide Analysis of Corynespora cassiicola Leaf Fall Disease Putative Effectors.</title>
        <authorList>
            <person name="Lopez D."/>
            <person name="Ribeiro S."/>
            <person name="Label P."/>
            <person name="Fumanal B."/>
            <person name="Venisse J.S."/>
            <person name="Kohler A."/>
            <person name="de Oliveira R.R."/>
            <person name="Labutti K."/>
            <person name="Lipzen A."/>
            <person name="Lail K."/>
            <person name="Bauer D."/>
            <person name="Ohm R.A."/>
            <person name="Barry K.W."/>
            <person name="Spatafora J."/>
            <person name="Grigoriev I.V."/>
            <person name="Martin F.M."/>
            <person name="Pujade-Renaud V."/>
        </authorList>
    </citation>
    <scope>NUCLEOTIDE SEQUENCE [LARGE SCALE GENOMIC DNA]</scope>
    <source>
        <strain evidence="1 2">Philippines</strain>
    </source>
</reference>
<accession>A0A2T2P4G0</accession>
<dbReference type="AlphaFoldDB" id="A0A2T2P4G0"/>
<proteinExistence type="predicted"/>
<gene>
    <name evidence="1" type="ORF">BS50DRAFT_254685</name>
</gene>
<evidence type="ECO:0000313" key="1">
    <source>
        <dbReference type="EMBL" id="PSN72571.1"/>
    </source>
</evidence>
<evidence type="ECO:0000313" key="2">
    <source>
        <dbReference type="Proteomes" id="UP000240883"/>
    </source>
</evidence>
<dbReference type="Proteomes" id="UP000240883">
    <property type="component" value="Unassembled WGS sequence"/>
</dbReference>
<protein>
    <submittedName>
        <fullName evidence="1">Uncharacterized protein</fullName>
    </submittedName>
</protein>
<sequence length="215" mass="24238">MSRWWGPQPMPTHGKERVMGWMYAPRIRQLPTFFFFLPFPDVGYKAVFPTERVVDPGVADTRGDKKRKSKGRRKKTLTLREKIKRGPHFSYGRDMLCFGAAARIHIQLPPSRMCVAWANRITGRGRGEGGGYDTIITSVGLFSTVLASRKHGFGNWRCAHWITSGESDNCLGNARWEKEQEVECVPAGGLWEGGYVTGDVMYSCVVIFSLQSFLA</sequence>
<name>A0A2T2P4G0_CORCC</name>